<evidence type="ECO:0000313" key="1">
    <source>
        <dbReference type="EMBL" id="TWT67764.1"/>
    </source>
</evidence>
<protein>
    <submittedName>
        <fullName evidence="1">Uncharacterized protein</fullName>
    </submittedName>
</protein>
<dbReference type="AlphaFoldDB" id="A0A5C5XY14"/>
<sequence>MCEDDKPCPKCACMMSRGFLSGFPGSSAVLTAWCDGEPKRKRGFALDSVRIDPKDCVYLQAFRCAGCGYIEIYARAADSINTST</sequence>
<organism evidence="1 2">
    <name type="scientific">Crateriforma conspicua</name>
    <dbReference type="NCBI Taxonomy" id="2527996"/>
    <lineage>
        <taxon>Bacteria</taxon>
        <taxon>Pseudomonadati</taxon>
        <taxon>Planctomycetota</taxon>
        <taxon>Planctomycetia</taxon>
        <taxon>Planctomycetales</taxon>
        <taxon>Planctomycetaceae</taxon>
        <taxon>Crateriforma</taxon>
    </lineage>
</organism>
<gene>
    <name evidence="1" type="ORF">Pan14r_00010</name>
</gene>
<name>A0A5C5XY14_9PLAN</name>
<dbReference type="Proteomes" id="UP000317238">
    <property type="component" value="Unassembled WGS sequence"/>
</dbReference>
<reference evidence="1 2" key="1">
    <citation type="submission" date="2019-02" db="EMBL/GenBank/DDBJ databases">
        <title>Deep-cultivation of Planctomycetes and their phenomic and genomic characterization uncovers novel biology.</title>
        <authorList>
            <person name="Wiegand S."/>
            <person name="Jogler M."/>
            <person name="Boedeker C."/>
            <person name="Pinto D."/>
            <person name="Vollmers J."/>
            <person name="Rivas-Marin E."/>
            <person name="Kohn T."/>
            <person name="Peeters S.H."/>
            <person name="Heuer A."/>
            <person name="Rast P."/>
            <person name="Oberbeckmann S."/>
            <person name="Bunk B."/>
            <person name="Jeske O."/>
            <person name="Meyerdierks A."/>
            <person name="Storesund J.E."/>
            <person name="Kallscheuer N."/>
            <person name="Luecker S."/>
            <person name="Lage O.M."/>
            <person name="Pohl T."/>
            <person name="Merkel B.J."/>
            <person name="Hornburger P."/>
            <person name="Mueller R.-W."/>
            <person name="Bruemmer F."/>
            <person name="Labrenz M."/>
            <person name="Spormann A.M."/>
            <person name="Op Den Camp H."/>
            <person name="Overmann J."/>
            <person name="Amann R."/>
            <person name="Jetten M.S.M."/>
            <person name="Mascher T."/>
            <person name="Medema M.H."/>
            <person name="Devos D.P."/>
            <person name="Kaster A.-K."/>
            <person name="Ovreas L."/>
            <person name="Rohde M."/>
            <person name="Galperin M.Y."/>
            <person name="Jogler C."/>
        </authorList>
    </citation>
    <scope>NUCLEOTIDE SEQUENCE [LARGE SCALE GENOMIC DNA]</scope>
    <source>
        <strain evidence="1 2">Pan14r</strain>
    </source>
</reference>
<proteinExistence type="predicted"/>
<keyword evidence="2" id="KW-1185">Reference proteome</keyword>
<comment type="caution">
    <text evidence="1">The sequence shown here is derived from an EMBL/GenBank/DDBJ whole genome shotgun (WGS) entry which is preliminary data.</text>
</comment>
<accession>A0A5C5XY14</accession>
<evidence type="ECO:0000313" key="2">
    <source>
        <dbReference type="Proteomes" id="UP000317238"/>
    </source>
</evidence>
<dbReference type="EMBL" id="SJPL01000001">
    <property type="protein sequence ID" value="TWT67764.1"/>
    <property type="molecule type" value="Genomic_DNA"/>
</dbReference>